<evidence type="ECO:0000256" key="6">
    <source>
        <dbReference type="PROSITE-ProRule" id="PRU00175"/>
    </source>
</evidence>
<dbReference type="EMBL" id="BDSP01000280">
    <property type="protein sequence ID" value="GAX28791.1"/>
    <property type="molecule type" value="Genomic_DNA"/>
</dbReference>
<dbReference type="InterPro" id="IPR001841">
    <property type="entry name" value="Znf_RING"/>
</dbReference>
<sequence>MGRRSGKVDATNLVNFRFSPPPQPSPHRPNRSSQTNRKKNQERKSPSKLFYLHTSPDHAFVLTRIPPKQQTHSFHGPDQIISWESVRMVKQLHTPLTTLECPICLDSFVSPRITQCGHCFCYPCLIHHVQSVVFSQPQQTHTKCPCCSMPIYLDDVRPVLFVTTPFIRVDTKVTMVKLHRQRQGVCPYLPLRDTWRHTASPHAAPCQTDPDAPYCKFNYLCPSVLQQHLQTNLKELLQESNNKMAGIERVCQDMAVERVRMELQQAMETMVAETELQHLFSQLNVGGVYEAHPQQLFATNLHLAQEEDQRSRSESIHSEQSVNSRTSAKAIKATMHLDDEEVLFYQAQDGALVFMNGFNMNCLKHEFGSLLPDSITAKVLEVETLHLTSSLKTRFRFLSHIPVNSHVLLVEVALGNILSPSTKKHFAKEFHKRQQARQRSKQAEQRAEERSQRAEQCKIDERKLRWQLIDPNDEFFRAPVEQEVMLTGDAFGPSLSTSPRAETSAPNGRSFSDITRSQTGITSLERDFPSLTCQPPPATTTNANKWGTLTELPSSKATEGKKKAKKVMLFSTGSHRSFS</sequence>
<evidence type="ECO:0000256" key="3">
    <source>
        <dbReference type="ARBA" id="ARBA00022723"/>
    </source>
</evidence>
<dbReference type="InterPro" id="IPR013083">
    <property type="entry name" value="Znf_RING/FYVE/PHD"/>
</dbReference>
<keyword evidence="4 6" id="KW-0863">Zinc-finger</keyword>
<keyword evidence="10" id="KW-1185">Reference proteome</keyword>
<dbReference type="SUPFAM" id="SSF57850">
    <property type="entry name" value="RING/U-box"/>
    <property type="match status" value="1"/>
</dbReference>
<evidence type="ECO:0000313" key="9">
    <source>
        <dbReference type="EMBL" id="GAX28791.1"/>
    </source>
</evidence>
<evidence type="ECO:0000256" key="4">
    <source>
        <dbReference type="ARBA" id="ARBA00022771"/>
    </source>
</evidence>
<dbReference type="Gene3D" id="3.30.40.10">
    <property type="entry name" value="Zinc/RING finger domain, C3HC4 (zinc finger)"/>
    <property type="match status" value="1"/>
</dbReference>
<dbReference type="GO" id="GO:0008270">
    <property type="term" value="F:zinc ion binding"/>
    <property type="evidence" value="ECO:0007669"/>
    <property type="project" value="UniProtKB-KW"/>
</dbReference>
<evidence type="ECO:0000259" key="8">
    <source>
        <dbReference type="PROSITE" id="PS50089"/>
    </source>
</evidence>
<keyword evidence="5" id="KW-0862">Zinc</keyword>
<protein>
    <recommendedName>
        <fullName evidence="8">RING-type domain-containing protein</fullName>
    </recommendedName>
</protein>
<organism evidence="9 10">
    <name type="scientific">Fistulifera solaris</name>
    <name type="common">Oleaginous diatom</name>
    <dbReference type="NCBI Taxonomy" id="1519565"/>
    <lineage>
        <taxon>Eukaryota</taxon>
        <taxon>Sar</taxon>
        <taxon>Stramenopiles</taxon>
        <taxon>Ochrophyta</taxon>
        <taxon>Bacillariophyta</taxon>
        <taxon>Bacillariophyceae</taxon>
        <taxon>Bacillariophycidae</taxon>
        <taxon>Naviculales</taxon>
        <taxon>Naviculaceae</taxon>
        <taxon>Fistulifera</taxon>
    </lineage>
</organism>
<dbReference type="InterPro" id="IPR017907">
    <property type="entry name" value="Znf_RING_CS"/>
</dbReference>
<dbReference type="OrthoDB" id="45152at2759"/>
<dbReference type="Proteomes" id="UP000198406">
    <property type="component" value="Unassembled WGS sequence"/>
</dbReference>
<dbReference type="GO" id="GO:0005737">
    <property type="term" value="C:cytoplasm"/>
    <property type="evidence" value="ECO:0007669"/>
    <property type="project" value="UniProtKB-SubCell"/>
</dbReference>
<comment type="subcellular location">
    <subcellularLocation>
        <location evidence="1">Cytoplasm</location>
    </subcellularLocation>
</comment>
<feature type="compositionally biased region" description="Polar residues" evidence="7">
    <location>
        <begin position="494"/>
        <end position="515"/>
    </location>
</feature>
<dbReference type="PROSITE" id="PS50089">
    <property type="entry name" value="ZF_RING_2"/>
    <property type="match status" value="1"/>
</dbReference>
<feature type="region of interest" description="Disordered" evidence="7">
    <location>
        <begin position="431"/>
        <end position="456"/>
    </location>
</feature>
<feature type="domain" description="RING-type" evidence="8">
    <location>
        <begin position="101"/>
        <end position="148"/>
    </location>
</feature>
<evidence type="ECO:0000256" key="7">
    <source>
        <dbReference type="SAM" id="MobiDB-lite"/>
    </source>
</evidence>
<dbReference type="AlphaFoldDB" id="A0A1Z5KS17"/>
<dbReference type="PANTHER" id="PTHR12983:SF9">
    <property type="entry name" value="E3 UBIQUITIN-PROTEIN LIGASE RNF10"/>
    <property type="match status" value="1"/>
</dbReference>
<dbReference type="FunCoup" id="A0A1Z5KS17">
    <property type="interactions" value="306"/>
</dbReference>
<evidence type="ECO:0000256" key="1">
    <source>
        <dbReference type="ARBA" id="ARBA00004496"/>
    </source>
</evidence>
<dbReference type="PANTHER" id="PTHR12983">
    <property type="entry name" value="RING FINGER 10 FAMILY MEMBER"/>
    <property type="match status" value="1"/>
</dbReference>
<dbReference type="GO" id="GO:0000976">
    <property type="term" value="F:transcription cis-regulatory region binding"/>
    <property type="evidence" value="ECO:0007669"/>
    <property type="project" value="TreeGrafter"/>
</dbReference>
<dbReference type="InterPro" id="IPR027370">
    <property type="entry name" value="Znf-RING_euk"/>
</dbReference>
<feature type="region of interest" description="Disordered" evidence="7">
    <location>
        <begin position="527"/>
        <end position="547"/>
    </location>
</feature>
<feature type="region of interest" description="Disordered" evidence="7">
    <location>
        <begin position="492"/>
        <end position="515"/>
    </location>
</feature>
<comment type="caution">
    <text evidence="9">The sequence shown here is derived from an EMBL/GenBank/DDBJ whole genome shotgun (WGS) entry which is preliminary data.</text>
</comment>
<keyword evidence="2" id="KW-0963">Cytoplasm</keyword>
<reference evidence="9 10" key="1">
    <citation type="journal article" date="2015" name="Plant Cell">
        <title>Oil accumulation by the oleaginous diatom Fistulifera solaris as revealed by the genome and transcriptome.</title>
        <authorList>
            <person name="Tanaka T."/>
            <person name="Maeda Y."/>
            <person name="Veluchamy A."/>
            <person name="Tanaka M."/>
            <person name="Abida H."/>
            <person name="Marechal E."/>
            <person name="Bowler C."/>
            <person name="Muto M."/>
            <person name="Sunaga Y."/>
            <person name="Tanaka M."/>
            <person name="Yoshino T."/>
            <person name="Taniguchi T."/>
            <person name="Fukuda Y."/>
            <person name="Nemoto M."/>
            <person name="Matsumoto M."/>
            <person name="Wong P.S."/>
            <person name="Aburatani S."/>
            <person name="Fujibuchi W."/>
        </authorList>
    </citation>
    <scope>NUCLEOTIDE SEQUENCE [LARGE SCALE GENOMIC DNA]</scope>
    <source>
        <strain evidence="9 10">JPCC DA0580</strain>
    </source>
</reference>
<feature type="region of interest" description="Disordered" evidence="7">
    <location>
        <begin position="1"/>
        <end position="48"/>
    </location>
</feature>
<dbReference type="InterPro" id="IPR039739">
    <property type="entry name" value="MAG2/RNF10"/>
</dbReference>
<dbReference type="GO" id="GO:0045944">
    <property type="term" value="P:positive regulation of transcription by RNA polymerase II"/>
    <property type="evidence" value="ECO:0007669"/>
    <property type="project" value="TreeGrafter"/>
</dbReference>
<dbReference type="Pfam" id="PF13445">
    <property type="entry name" value="zf-RING_UBOX"/>
    <property type="match status" value="1"/>
</dbReference>
<gene>
    <name evidence="9" type="ORF">FisN_34Hh001</name>
</gene>
<name>A0A1Z5KS17_FISSO</name>
<feature type="compositionally biased region" description="Basic residues" evidence="7">
    <location>
        <begin position="431"/>
        <end position="440"/>
    </location>
</feature>
<proteinExistence type="predicted"/>
<evidence type="ECO:0000256" key="5">
    <source>
        <dbReference type="ARBA" id="ARBA00022833"/>
    </source>
</evidence>
<evidence type="ECO:0000256" key="2">
    <source>
        <dbReference type="ARBA" id="ARBA00022490"/>
    </source>
</evidence>
<evidence type="ECO:0000313" key="10">
    <source>
        <dbReference type="Proteomes" id="UP000198406"/>
    </source>
</evidence>
<dbReference type="SMART" id="SM00184">
    <property type="entry name" value="RING"/>
    <property type="match status" value="1"/>
</dbReference>
<dbReference type="InParanoid" id="A0A1Z5KS17"/>
<feature type="compositionally biased region" description="Basic and acidic residues" evidence="7">
    <location>
        <begin position="441"/>
        <end position="456"/>
    </location>
</feature>
<keyword evidence="3" id="KW-0479">Metal-binding</keyword>
<dbReference type="PROSITE" id="PS00518">
    <property type="entry name" value="ZF_RING_1"/>
    <property type="match status" value="1"/>
</dbReference>
<accession>A0A1Z5KS17</accession>